<name>A0A922EU07_CARIL</name>
<dbReference type="Pfam" id="PF10950">
    <property type="entry name" value="Organ_specific"/>
    <property type="match status" value="1"/>
</dbReference>
<evidence type="ECO:0000256" key="2">
    <source>
        <dbReference type="SAM" id="SignalP"/>
    </source>
</evidence>
<organism evidence="3 4">
    <name type="scientific">Carya illinoinensis</name>
    <name type="common">Pecan</name>
    <dbReference type="NCBI Taxonomy" id="32201"/>
    <lineage>
        <taxon>Eukaryota</taxon>
        <taxon>Viridiplantae</taxon>
        <taxon>Streptophyta</taxon>
        <taxon>Embryophyta</taxon>
        <taxon>Tracheophyta</taxon>
        <taxon>Spermatophyta</taxon>
        <taxon>Magnoliopsida</taxon>
        <taxon>eudicotyledons</taxon>
        <taxon>Gunneridae</taxon>
        <taxon>Pentapetalae</taxon>
        <taxon>rosids</taxon>
        <taxon>fabids</taxon>
        <taxon>Fagales</taxon>
        <taxon>Juglandaceae</taxon>
        <taxon>Carya</taxon>
    </lineage>
</organism>
<evidence type="ECO:0000313" key="4">
    <source>
        <dbReference type="Proteomes" id="UP000811246"/>
    </source>
</evidence>
<gene>
    <name evidence="3" type="ORF">I3842_06G137200</name>
</gene>
<dbReference type="InterPro" id="IPR024489">
    <property type="entry name" value="Organ_specific_prot"/>
</dbReference>
<evidence type="ECO:0000256" key="1">
    <source>
        <dbReference type="SAM" id="MobiDB-lite"/>
    </source>
</evidence>
<feature type="region of interest" description="Disordered" evidence="1">
    <location>
        <begin position="110"/>
        <end position="131"/>
    </location>
</feature>
<evidence type="ECO:0000313" key="3">
    <source>
        <dbReference type="EMBL" id="KAG6709544.1"/>
    </source>
</evidence>
<dbReference type="Proteomes" id="UP000811246">
    <property type="component" value="Chromosome 6"/>
</dbReference>
<protein>
    <submittedName>
        <fullName evidence="3">Uncharacterized protein</fullName>
    </submittedName>
</protein>
<accession>A0A922EU07</accession>
<reference evidence="3" key="1">
    <citation type="submission" date="2021-01" db="EMBL/GenBank/DDBJ databases">
        <authorList>
            <person name="Lovell J.T."/>
            <person name="Bentley N."/>
            <person name="Bhattarai G."/>
            <person name="Jenkins J.W."/>
            <person name="Sreedasyam A."/>
            <person name="Alarcon Y."/>
            <person name="Bock C."/>
            <person name="Boston L."/>
            <person name="Carlson J."/>
            <person name="Cervantes K."/>
            <person name="Clermont K."/>
            <person name="Krom N."/>
            <person name="Kubenka K."/>
            <person name="Mamidi S."/>
            <person name="Mattison C."/>
            <person name="Monteros M."/>
            <person name="Pisani C."/>
            <person name="Plott C."/>
            <person name="Rajasekar S."/>
            <person name="Rhein H.S."/>
            <person name="Rohla C."/>
            <person name="Song M."/>
            <person name="Hilaire R.S."/>
            <person name="Shu S."/>
            <person name="Wells L."/>
            <person name="Wang X."/>
            <person name="Webber J."/>
            <person name="Heerema R.J."/>
            <person name="Klein P."/>
            <person name="Conner P."/>
            <person name="Grauke L."/>
            <person name="Grimwood J."/>
            <person name="Schmutz J."/>
            <person name="Randall J.J."/>
        </authorList>
    </citation>
    <scope>NUCLEOTIDE SEQUENCE</scope>
    <source>
        <tissue evidence="3">Leaf</tissue>
    </source>
</reference>
<comment type="caution">
    <text evidence="3">The sequence shown here is derived from an EMBL/GenBank/DDBJ whole genome shotgun (WGS) entry which is preliminary data.</text>
</comment>
<dbReference type="PANTHER" id="PTHR33731:SF2">
    <property type="entry name" value="ORGAN-SPECIFIC PROTEIN S2-LIKE"/>
    <property type="match status" value="1"/>
</dbReference>
<dbReference type="AlphaFoldDB" id="A0A922EU07"/>
<feature type="chain" id="PRO_5037019475" evidence="2">
    <location>
        <begin position="27"/>
        <end position="150"/>
    </location>
</feature>
<proteinExistence type="predicted"/>
<keyword evidence="2" id="KW-0732">Signal</keyword>
<sequence length="150" mass="17262">MNPRIACRLMAFFSVLLMAADHSIEARKDPGEYWISVMKEQPMPEALQILVSLDSSPSQLNKNADDYHMSELGAEINKLDQLVEDFKHKDHDHKQRFGDVGHDQSEKKFVKDFEPRPNLSAYTDDQVHGSKERAFAEEFEQAPDATIYHE</sequence>
<dbReference type="PANTHER" id="PTHR33731">
    <property type="entry name" value="PROTEIN, PUTATIVE-RELATED"/>
    <property type="match status" value="1"/>
</dbReference>
<dbReference type="EMBL" id="CM031830">
    <property type="protein sequence ID" value="KAG6709544.1"/>
    <property type="molecule type" value="Genomic_DNA"/>
</dbReference>
<feature type="signal peptide" evidence="2">
    <location>
        <begin position="1"/>
        <end position="26"/>
    </location>
</feature>